<dbReference type="OrthoDB" id="574459at2"/>
<dbReference type="AlphaFoldDB" id="A0A9X7PG20"/>
<sequence length="165" mass="17286">MSHTGASPCTGIPNRSHVRVMGGCRTRKRAASPHSRPRRAPMRRSPARTLSRPFIALPAALALGALLAGPAAPAAGAGSTATETEATVVIEGYEFVPASVTIHVGDSVRWVNKDNDEHTTTSDEPGWDSGLIAPGGDFTQVFTAPGTFSYHCDLHSTLTGKVVVE</sequence>
<dbReference type="InterPro" id="IPR052721">
    <property type="entry name" value="ET_Amicyanin"/>
</dbReference>
<dbReference type="SUPFAM" id="SSF49503">
    <property type="entry name" value="Cupredoxins"/>
    <property type="match status" value="1"/>
</dbReference>
<protein>
    <recommendedName>
        <fullName evidence="2">EfeO-type cupredoxin-like domain-containing protein</fullName>
    </recommendedName>
</protein>
<dbReference type="PANTHER" id="PTHR36507">
    <property type="entry name" value="BLL1555 PROTEIN"/>
    <property type="match status" value="1"/>
</dbReference>
<name>A0A9X7PG20_9ACTN</name>
<dbReference type="Gene3D" id="2.60.40.420">
    <property type="entry name" value="Cupredoxins - blue copper proteins"/>
    <property type="match status" value="1"/>
</dbReference>
<comment type="caution">
    <text evidence="3">The sequence shown here is derived from an EMBL/GenBank/DDBJ whole genome shotgun (WGS) entry which is preliminary data.</text>
</comment>
<dbReference type="InterPro" id="IPR008972">
    <property type="entry name" value="Cupredoxin"/>
</dbReference>
<dbReference type="PANTHER" id="PTHR36507:SF1">
    <property type="entry name" value="BLL1555 PROTEIN"/>
    <property type="match status" value="1"/>
</dbReference>
<evidence type="ECO:0000313" key="3">
    <source>
        <dbReference type="EMBL" id="PSJ26498.1"/>
    </source>
</evidence>
<keyword evidence="4" id="KW-1185">Reference proteome</keyword>
<reference evidence="3 4" key="1">
    <citation type="submission" date="2018-03" db="EMBL/GenBank/DDBJ databases">
        <title>Chitinolytic properties of Streptosporangium nondiastaticum TBG75A20.</title>
        <authorList>
            <person name="Gayathri V."/>
            <person name="Shiburaj S."/>
        </authorList>
    </citation>
    <scope>NUCLEOTIDE SEQUENCE [LARGE SCALE GENOMIC DNA]</scope>
    <source>
        <strain evidence="3 4">TBG75A20</strain>
    </source>
</reference>
<feature type="region of interest" description="Disordered" evidence="1">
    <location>
        <begin position="1"/>
        <end position="49"/>
    </location>
</feature>
<evidence type="ECO:0000313" key="4">
    <source>
        <dbReference type="Proteomes" id="UP000242427"/>
    </source>
</evidence>
<gene>
    <name evidence="3" type="ORF">B7P34_22660</name>
</gene>
<proteinExistence type="predicted"/>
<evidence type="ECO:0000256" key="1">
    <source>
        <dbReference type="SAM" id="MobiDB-lite"/>
    </source>
</evidence>
<dbReference type="InterPro" id="IPR028096">
    <property type="entry name" value="EfeO_Cupredoxin"/>
</dbReference>
<dbReference type="Pfam" id="PF13473">
    <property type="entry name" value="Cupredoxin_1"/>
    <property type="match status" value="1"/>
</dbReference>
<feature type="domain" description="EfeO-type cupredoxin-like" evidence="2">
    <location>
        <begin position="67"/>
        <end position="164"/>
    </location>
</feature>
<dbReference type="EMBL" id="PXWG01000070">
    <property type="protein sequence ID" value="PSJ26498.1"/>
    <property type="molecule type" value="Genomic_DNA"/>
</dbReference>
<feature type="compositionally biased region" description="Basic residues" evidence="1">
    <location>
        <begin position="25"/>
        <end position="46"/>
    </location>
</feature>
<organism evidence="3 4">
    <name type="scientific">Streptosporangium nondiastaticum</name>
    <dbReference type="NCBI Taxonomy" id="35764"/>
    <lineage>
        <taxon>Bacteria</taxon>
        <taxon>Bacillati</taxon>
        <taxon>Actinomycetota</taxon>
        <taxon>Actinomycetes</taxon>
        <taxon>Streptosporangiales</taxon>
        <taxon>Streptosporangiaceae</taxon>
        <taxon>Streptosporangium</taxon>
    </lineage>
</organism>
<accession>A0A9X7PG20</accession>
<dbReference type="Proteomes" id="UP000242427">
    <property type="component" value="Unassembled WGS sequence"/>
</dbReference>
<evidence type="ECO:0000259" key="2">
    <source>
        <dbReference type="Pfam" id="PF13473"/>
    </source>
</evidence>